<dbReference type="Proteomes" id="UP000315364">
    <property type="component" value="Chromosome"/>
</dbReference>
<accession>A0A5B8LPD7</accession>
<reference evidence="1 2" key="1">
    <citation type="submission" date="2019-07" db="EMBL/GenBank/DDBJ databases">
        <title>Full genome sequence of Devosia sp. Gsoil 520.</title>
        <authorList>
            <person name="Im W.-T."/>
        </authorList>
    </citation>
    <scope>NUCLEOTIDE SEQUENCE [LARGE SCALE GENOMIC DNA]</scope>
    <source>
        <strain evidence="1 2">Gsoil 520</strain>
    </source>
</reference>
<proteinExistence type="predicted"/>
<dbReference type="OrthoDB" id="7588423at2"/>
<sequence length="140" mass="16050">MRFWASFEIYKLAFPAANICRKAMEPLLNTLLAESGLATFECEFRYVPIIMPPEMAVRYPARSRVRRRERVYDCAPQLAYEIFVSASFEEQLAEYVAGIRSDAPNLAKLGASKDQIAEFERVLSQAAQYILANHLDQTRH</sequence>
<dbReference type="KEGG" id="dea:FPZ08_05265"/>
<dbReference type="RefSeq" id="WP_146289011.1">
    <property type="nucleotide sequence ID" value="NZ_CP042304.1"/>
</dbReference>
<dbReference type="EMBL" id="CP042304">
    <property type="protein sequence ID" value="QDZ10207.1"/>
    <property type="molecule type" value="Genomic_DNA"/>
</dbReference>
<dbReference type="AlphaFoldDB" id="A0A5B8LPD7"/>
<evidence type="ECO:0000313" key="2">
    <source>
        <dbReference type="Proteomes" id="UP000315364"/>
    </source>
</evidence>
<evidence type="ECO:0000313" key="1">
    <source>
        <dbReference type="EMBL" id="QDZ10207.1"/>
    </source>
</evidence>
<keyword evidence="2" id="KW-1185">Reference proteome</keyword>
<name>A0A5B8LPD7_9HYPH</name>
<protein>
    <submittedName>
        <fullName evidence="1">Uncharacterized protein</fullName>
    </submittedName>
</protein>
<gene>
    <name evidence="1" type="ORF">FPZ08_05265</name>
</gene>
<organism evidence="1 2">
    <name type="scientific">Devosia ginsengisoli</name>
    <dbReference type="NCBI Taxonomy" id="400770"/>
    <lineage>
        <taxon>Bacteria</taxon>
        <taxon>Pseudomonadati</taxon>
        <taxon>Pseudomonadota</taxon>
        <taxon>Alphaproteobacteria</taxon>
        <taxon>Hyphomicrobiales</taxon>
        <taxon>Devosiaceae</taxon>
        <taxon>Devosia</taxon>
    </lineage>
</organism>